<dbReference type="Proteomes" id="UP000265520">
    <property type="component" value="Unassembled WGS sequence"/>
</dbReference>
<accession>A0A392RTK4</accession>
<evidence type="ECO:0000313" key="2">
    <source>
        <dbReference type="Proteomes" id="UP000265520"/>
    </source>
</evidence>
<proteinExistence type="predicted"/>
<evidence type="ECO:0000313" key="1">
    <source>
        <dbReference type="EMBL" id="MCI39394.1"/>
    </source>
</evidence>
<reference evidence="1 2" key="1">
    <citation type="journal article" date="2018" name="Front. Plant Sci.">
        <title>Red Clover (Trifolium pratense) and Zigzag Clover (T. medium) - A Picture of Genomic Similarities and Differences.</title>
        <authorList>
            <person name="Dluhosova J."/>
            <person name="Istvanek J."/>
            <person name="Nedelnik J."/>
            <person name="Repkova J."/>
        </authorList>
    </citation>
    <scope>NUCLEOTIDE SEQUENCE [LARGE SCALE GENOMIC DNA]</scope>
    <source>
        <strain evidence="2">cv. 10/8</strain>
        <tissue evidence="1">Leaf</tissue>
    </source>
</reference>
<feature type="non-terminal residue" evidence="1">
    <location>
        <position position="69"/>
    </location>
</feature>
<name>A0A392RTK4_9FABA</name>
<comment type="caution">
    <text evidence="1">The sequence shown here is derived from an EMBL/GenBank/DDBJ whole genome shotgun (WGS) entry which is preliminary data.</text>
</comment>
<organism evidence="1 2">
    <name type="scientific">Trifolium medium</name>
    <dbReference type="NCBI Taxonomy" id="97028"/>
    <lineage>
        <taxon>Eukaryota</taxon>
        <taxon>Viridiplantae</taxon>
        <taxon>Streptophyta</taxon>
        <taxon>Embryophyta</taxon>
        <taxon>Tracheophyta</taxon>
        <taxon>Spermatophyta</taxon>
        <taxon>Magnoliopsida</taxon>
        <taxon>eudicotyledons</taxon>
        <taxon>Gunneridae</taxon>
        <taxon>Pentapetalae</taxon>
        <taxon>rosids</taxon>
        <taxon>fabids</taxon>
        <taxon>Fabales</taxon>
        <taxon>Fabaceae</taxon>
        <taxon>Papilionoideae</taxon>
        <taxon>50 kb inversion clade</taxon>
        <taxon>NPAAA clade</taxon>
        <taxon>Hologalegina</taxon>
        <taxon>IRL clade</taxon>
        <taxon>Trifolieae</taxon>
        <taxon>Trifolium</taxon>
    </lineage>
</organism>
<dbReference type="AlphaFoldDB" id="A0A392RTK4"/>
<keyword evidence="2" id="KW-1185">Reference proteome</keyword>
<sequence length="69" mass="7550">MPSKKVTPAAFTKMEARVEALEGNVSEVRSTLINVQREMKENHASLIAMLERYLGKSKSVDEGSASVVV</sequence>
<dbReference type="EMBL" id="LXQA010266928">
    <property type="protein sequence ID" value="MCI39394.1"/>
    <property type="molecule type" value="Genomic_DNA"/>
</dbReference>
<protein>
    <submittedName>
        <fullName evidence="1">Uncharacterized protein</fullName>
    </submittedName>
</protein>